<evidence type="ECO:0000256" key="4">
    <source>
        <dbReference type="ARBA" id="ARBA00022692"/>
    </source>
</evidence>
<dbReference type="InterPro" id="IPR050391">
    <property type="entry name" value="Mito_Metabolite_Transporter"/>
</dbReference>
<dbReference type="SUPFAM" id="SSF103506">
    <property type="entry name" value="Mitochondrial carrier"/>
    <property type="match status" value="1"/>
</dbReference>
<evidence type="ECO:0000313" key="12">
    <source>
        <dbReference type="Proteomes" id="UP001211065"/>
    </source>
</evidence>
<dbReference type="Gene3D" id="1.50.40.10">
    <property type="entry name" value="Mitochondrial carrier domain"/>
    <property type="match status" value="1"/>
</dbReference>
<evidence type="ECO:0000256" key="7">
    <source>
        <dbReference type="ARBA" id="ARBA00023136"/>
    </source>
</evidence>
<keyword evidence="4 8" id="KW-0812">Transmembrane</keyword>
<evidence type="ECO:0000256" key="8">
    <source>
        <dbReference type="PROSITE-ProRule" id="PRU00282"/>
    </source>
</evidence>
<keyword evidence="6 10" id="KW-1133">Transmembrane helix</keyword>
<organism evidence="11 12">
    <name type="scientific">Clydaea vesicula</name>
    <dbReference type="NCBI Taxonomy" id="447962"/>
    <lineage>
        <taxon>Eukaryota</taxon>
        <taxon>Fungi</taxon>
        <taxon>Fungi incertae sedis</taxon>
        <taxon>Chytridiomycota</taxon>
        <taxon>Chytridiomycota incertae sedis</taxon>
        <taxon>Chytridiomycetes</taxon>
        <taxon>Lobulomycetales</taxon>
        <taxon>Lobulomycetaceae</taxon>
        <taxon>Clydaea</taxon>
    </lineage>
</organism>
<evidence type="ECO:0000256" key="6">
    <source>
        <dbReference type="ARBA" id="ARBA00022989"/>
    </source>
</evidence>
<sequence>MSYHLSNSTSSGLEWMEELFSENKQISSFLVQNYSLSFLTSPLSVEETLSQVQYQSDDDYESVGFNNLHLRTLNEGVWRNIRTIVESEFDGTTSLLKGHVTDSVYNIAFQGLRPVLENTLNEFLDIFDDYNPSTNIISHMIVGGLLSPLELVKTRIIVESSLSTRKTYYNCIHAISSIPSEENSFFFVLFSPRLLIPALVVNAINPLVTYFSNNLFEAELDITSTYTPFLYKIASIIAIGIKVAITTPIDMARKRLMIQKINKTNNQIENTLLIKETCVQVSPVYYNGIFDCIKKVIFEEGRIKKRKRNLKNIQKETTFVYTNFSTHSSPNEGASNDTANTIRAERRRGFRQYWAGVKSLYRGFWSRYIIEVLRYLLKELDDDIMDDLKN</sequence>
<dbReference type="InterPro" id="IPR023395">
    <property type="entry name" value="MCP_dom_sf"/>
</dbReference>
<feature type="transmembrane region" description="Helical" evidence="10">
    <location>
        <begin position="185"/>
        <end position="209"/>
    </location>
</feature>
<name>A0AAD5U3X3_9FUNG</name>
<evidence type="ECO:0000256" key="9">
    <source>
        <dbReference type="RuleBase" id="RU000488"/>
    </source>
</evidence>
<comment type="caution">
    <text evidence="11">The sequence shown here is derived from an EMBL/GenBank/DDBJ whole genome shotgun (WGS) entry which is preliminary data.</text>
</comment>
<dbReference type="Pfam" id="PF00153">
    <property type="entry name" value="Mito_carr"/>
    <property type="match status" value="1"/>
</dbReference>
<dbReference type="PANTHER" id="PTHR45618">
    <property type="entry name" value="MITOCHONDRIAL DICARBOXYLATE CARRIER-RELATED"/>
    <property type="match status" value="1"/>
</dbReference>
<dbReference type="GO" id="GO:0016020">
    <property type="term" value="C:membrane"/>
    <property type="evidence" value="ECO:0007669"/>
    <property type="project" value="UniProtKB-SubCell"/>
</dbReference>
<dbReference type="AlphaFoldDB" id="A0AAD5U3X3"/>
<evidence type="ECO:0000256" key="3">
    <source>
        <dbReference type="ARBA" id="ARBA00022448"/>
    </source>
</evidence>
<proteinExistence type="inferred from homology"/>
<comment type="similarity">
    <text evidence="2 9">Belongs to the mitochondrial carrier (TC 2.A.29) family.</text>
</comment>
<protein>
    <recommendedName>
        <fullName evidence="13">Mitochondrial carrier</fullName>
    </recommendedName>
</protein>
<keyword evidence="12" id="KW-1185">Reference proteome</keyword>
<keyword evidence="3 9" id="KW-0813">Transport</keyword>
<feature type="repeat" description="Solcar" evidence="8">
    <location>
        <begin position="226"/>
        <end position="333"/>
    </location>
</feature>
<evidence type="ECO:0000256" key="2">
    <source>
        <dbReference type="ARBA" id="ARBA00006375"/>
    </source>
</evidence>
<keyword evidence="7 8" id="KW-0472">Membrane</keyword>
<keyword evidence="5" id="KW-0677">Repeat</keyword>
<reference evidence="11" key="1">
    <citation type="submission" date="2020-05" db="EMBL/GenBank/DDBJ databases">
        <title>Phylogenomic resolution of chytrid fungi.</title>
        <authorList>
            <person name="Stajich J.E."/>
            <person name="Amses K."/>
            <person name="Simmons R."/>
            <person name="Seto K."/>
            <person name="Myers J."/>
            <person name="Bonds A."/>
            <person name="Quandt C.A."/>
            <person name="Barry K."/>
            <person name="Liu P."/>
            <person name="Grigoriev I."/>
            <person name="Longcore J.E."/>
            <person name="James T.Y."/>
        </authorList>
    </citation>
    <scope>NUCLEOTIDE SEQUENCE</scope>
    <source>
        <strain evidence="11">JEL0476</strain>
    </source>
</reference>
<accession>A0AAD5U3X3</accession>
<dbReference type="Proteomes" id="UP001211065">
    <property type="component" value="Unassembled WGS sequence"/>
</dbReference>
<evidence type="ECO:0008006" key="13">
    <source>
        <dbReference type="Google" id="ProtNLM"/>
    </source>
</evidence>
<evidence type="ECO:0000313" key="11">
    <source>
        <dbReference type="EMBL" id="KAJ3223620.1"/>
    </source>
</evidence>
<dbReference type="EMBL" id="JADGJW010000123">
    <property type="protein sequence ID" value="KAJ3223620.1"/>
    <property type="molecule type" value="Genomic_DNA"/>
</dbReference>
<comment type="subcellular location">
    <subcellularLocation>
        <location evidence="1">Membrane</location>
        <topology evidence="1">Multi-pass membrane protein</topology>
    </subcellularLocation>
</comment>
<evidence type="ECO:0000256" key="5">
    <source>
        <dbReference type="ARBA" id="ARBA00022737"/>
    </source>
</evidence>
<evidence type="ECO:0000256" key="1">
    <source>
        <dbReference type="ARBA" id="ARBA00004141"/>
    </source>
</evidence>
<dbReference type="InterPro" id="IPR018108">
    <property type="entry name" value="MCP_transmembrane"/>
</dbReference>
<evidence type="ECO:0000256" key="10">
    <source>
        <dbReference type="SAM" id="Phobius"/>
    </source>
</evidence>
<gene>
    <name evidence="11" type="ORF">HK099_000912</name>
</gene>
<dbReference type="PROSITE" id="PS50920">
    <property type="entry name" value="SOLCAR"/>
    <property type="match status" value="1"/>
</dbReference>
<feature type="transmembrane region" description="Helical" evidence="10">
    <location>
        <begin position="229"/>
        <end position="249"/>
    </location>
</feature>